<dbReference type="InterPro" id="IPR032409">
    <property type="entry name" value="GEF6/7_CC"/>
</dbReference>
<organism evidence="4">
    <name type="scientific">Enterobius vermicularis</name>
    <name type="common">Human pinworm</name>
    <dbReference type="NCBI Taxonomy" id="51028"/>
    <lineage>
        <taxon>Eukaryota</taxon>
        <taxon>Metazoa</taxon>
        <taxon>Ecdysozoa</taxon>
        <taxon>Nematoda</taxon>
        <taxon>Chromadorea</taxon>
        <taxon>Rhabditida</taxon>
        <taxon>Spirurina</taxon>
        <taxon>Oxyuridomorpha</taxon>
        <taxon>Oxyuroidea</taxon>
        <taxon>Oxyuridae</taxon>
        <taxon>Enterobius</taxon>
    </lineage>
</organism>
<dbReference type="EMBL" id="UXUI01013110">
    <property type="protein sequence ID" value="VDD97224.1"/>
    <property type="molecule type" value="Genomic_DNA"/>
</dbReference>
<dbReference type="STRING" id="51028.A0A0N4VP80"/>
<evidence type="ECO:0000313" key="3">
    <source>
        <dbReference type="Proteomes" id="UP000274131"/>
    </source>
</evidence>
<keyword evidence="3" id="KW-1185">Reference proteome</keyword>
<evidence type="ECO:0000259" key="1">
    <source>
        <dbReference type="Pfam" id="PF16523"/>
    </source>
</evidence>
<proteinExistence type="predicted"/>
<feature type="domain" description="Rho guanine nucleotide exchange factor 6/7 coiled-coil" evidence="1">
    <location>
        <begin position="140"/>
        <end position="183"/>
    </location>
</feature>
<dbReference type="OrthoDB" id="443981at2759"/>
<reference evidence="4" key="1">
    <citation type="submission" date="2017-02" db="UniProtKB">
        <authorList>
            <consortium name="WormBaseParasite"/>
        </authorList>
    </citation>
    <scope>IDENTIFICATION</scope>
</reference>
<evidence type="ECO:0000313" key="4">
    <source>
        <dbReference type="WBParaSite" id="EVEC_0001280301-mRNA-1"/>
    </source>
</evidence>
<name>A0A0N4VP80_ENTVE</name>
<accession>A0A0N4VP80</accession>
<dbReference type="WBParaSite" id="EVEC_0001280301-mRNA-1">
    <property type="protein sequence ID" value="EVEC_0001280301-mRNA-1"/>
    <property type="gene ID" value="EVEC_0001280301"/>
</dbReference>
<dbReference type="Gene3D" id="1.20.5.390">
    <property type="entry name" value="L1 transposable element, trimerization domain"/>
    <property type="match status" value="1"/>
</dbReference>
<sequence length="192" mass="21998">MPSALKALKPRRMTGLRFDDELGMVLPDNSDEEAEESKDIQKTKDRSKIYSGHCLRPYPAVRGHWAVDYTKTSDVKLRKSGKSSLRIVRVLILLKQIFSVSHCDQEDAYNLKIVEGYCDLSRSSKTTKNESSSYQGLHPPQLIVAEDEKILMEEMVGDEVVVKERSLVDTVYSLKDRMISMQKVIFEVFKYC</sequence>
<evidence type="ECO:0000313" key="2">
    <source>
        <dbReference type="EMBL" id="VDD97224.1"/>
    </source>
</evidence>
<dbReference type="AlphaFoldDB" id="A0A0N4VP80"/>
<reference evidence="2 3" key="2">
    <citation type="submission" date="2018-10" db="EMBL/GenBank/DDBJ databases">
        <authorList>
            <consortium name="Pathogen Informatics"/>
        </authorList>
    </citation>
    <scope>NUCLEOTIDE SEQUENCE [LARGE SCALE GENOMIC DNA]</scope>
</reference>
<dbReference type="Proteomes" id="UP000274131">
    <property type="component" value="Unassembled WGS sequence"/>
</dbReference>
<protein>
    <submittedName>
        <fullName evidence="4">BetaPIX_CC domain-containing protein</fullName>
    </submittedName>
</protein>
<dbReference type="Pfam" id="PF16523">
    <property type="entry name" value="betaPIX_CC"/>
    <property type="match status" value="1"/>
</dbReference>
<gene>
    <name evidence="2" type="ORF">EVEC_LOCUS11975</name>
</gene>